<accession>A0A5S6Q7T2</accession>
<dbReference type="PANTHER" id="PTHR37984">
    <property type="entry name" value="PROTEIN CBG26694"/>
    <property type="match status" value="1"/>
</dbReference>
<protein>
    <submittedName>
        <fullName evidence="3">Reverse transcriptase domain-containing protein</fullName>
    </submittedName>
</protein>
<dbReference type="PROSITE" id="PS50878">
    <property type="entry name" value="RT_POL"/>
    <property type="match status" value="1"/>
</dbReference>
<dbReference type="PANTHER" id="PTHR37984:SF12">
    <property type="entry name" value="RIBONUCLEASE H"/>
    <property type="match status" value="1"/>
</dbReference>
<sequence length="126" mass="14419">MDTVFANLKGVVPYFDDALIMAESTMELLEVLKVFNRLRRIGMRRKCKKCVFGAESVKFLGYRIDACGINPSEDKADAMHMAPQPKNKLELQAFLGLLNFYHNFLANKASVAEPLHRLLDKERAWK</sequence>
<dbReference type="AlphaFoldDB" id="A0A5S6Q7T2"/>
<dbReference type="InterPro" id="IPR050951">
    <property type="entry name" value="Retrovirus_Pol_polyprotein"/>
</dbReference>
<proteinExistence type="predicted"/>
<evidence type="ECO:0000259" key="1">
    <source>
        <dbReference type="PROSITE" id="PS50878"/>
    </source>
</evidence>
<evidence type="ECO:0000313" key="3">
    <source>
        <dbReference type="WBParaSite" id="TMUE_1000003243.1"/>
    </source>
</evidence>
<reference evidence="3" key="1">
    <citation type="submission" date="2019-12" db="UniProtKB">
        <authorList>
            <consortium name="WormBaseParasite"/>
        </authorList>
    </citation>
    <scope>IDENTIFICATION</scope>
</reference>
<dbReference type="SUPFAM" id="SSF56672">
    <property type="entry name" value="DNA/RNA polymerases"/>
    <property type="match status" value="1"/>
</dbReference>
<organism evidence="2 3">
    <name type="scientific">Trichuris muris</name>
    <name type="common">Mouse whipworm</name>
    <dbReference type="NCBI Taxonomy" id="70415"/>
    <lineage>
        <taxon>Eukaryota</taxon>
        <taxon>Metazoa</taxon>
        <taxon>Ecdysozoa</taxon>
        <taxon>Nematoda</taxon>
        <taxon>Enoplea</taxon>
        <taxon>Dorylaimia</taxon>
        <taxon>Trichinellida</taxon>
        <taxon>Trichuridae</taxon>
        <taxon>Trichuris</taxon>
    </lineage>
</organism>
<dbReference type="InterPro" id="IPR043128">
    <property type="entry name" value="Rev_trsase/Diguanyl_cyclase"/>
</dbReference>
<feature type="domain" description="Reverse transcriptase" evidence="1">
    <location>
        <begin position="1"/>
        <end position="64"/>
    </location>
</feature>
<dbReference type="WBParaSite" id="TMUE_1000003243.1">
    <property type="protein sequence ID" value="TMUE_1000003243.1"/>
    <property type="gene ID" value="WBGene00298658"/>
</dbReference>
<name>A0A5S6Q7T2_TRIMR</name>
<dbReference type="InterPro" id="IPR043502">
    <property type="entry name" value="DNA/RNA_pol_sf"/>
</dbReference>
<keyword evidence="2" id="KW-1185">Reference proteome</keyword>
<evidence type="ECO:0000313" key="2">
    <source>
        <dbReference type="Proteomes" id="UP000046395"/>
    </source>
</evidence>
<dbReference type="Pfam" id="PF00078">
    <property type="entry name" value="RVT_1"/>
    <property type="match status" value="1"/>
</dbReference>
<dbReference type="Proteomes" id="UP000046395">
    <property type="component" value="Unassembled WGS sequence"/>
</dbReference>
<dbReference type="Gene3D" id="3.30.70.270">
    <property type="match status" value="2"/>
</dbReference>
<dbReference type="InterPro" id="IPR000477">
    <property type="entry name" value="RT_dom"/>
</dbReference>
<dbReference type="STRING" id="70415.A0A5S6Q7T2"/>